<feature type="domain" description="EamA" evidence="2">
    <location>
        <begin position="3"/>
        <end position="134"/>
    </location>
</feature>
<dbReference type="PANTHER" id="PTHR22911:SF103">
    <property type="entry name" value="BLR2811 PROTEIN"/>
    <property type="match status" value="1"/>
</dbReference>
<evidence type="ECO:0000259" key="2">
    <source>
        <dbReference type="Pfam" id="PF00892"/>
    </source>
</evidence>
<dbReference type="InterPro" id="IPR037185">
    <property type="entry name" value="EmrE-like"/>
</dbReference>
<feature type="transmembrane region" description="Helical" evidence="1">
    <location>
        <begin position="120"/>
        <end position="138"/>
    </location>
</feature>
<evidence type="ECO:0000313" key="3">
    <source>
        <dbReference type="EMBL" id="SVB40840.1"/>
    </source>
</evidence>
<accession>A0A382DQV1</accession>
<keyword evidence="1" id="KW-1133">Transmembrane helix</keyword>
<protein>
    <recommendedName>
        <fullName evidence="2">EamA domain-containing protein</fullName>
    </recommendedName>
</protein>
<dbReference type="PANTHER" id="PTHR22911">
    <property type="entry name" value="ACYL-MALONYL CONDENSING ENZYME-RELATED"/>
    <property type="match status" value="1"/>
</dbReference>
<name>A0A382DQV1_9ZZZZ</name>
<organism evidence="3">
    <name type="scientific">marine metagenome</name>
    <dbReference type="NCBI Taxonomy" id="408172"/>
    <lineage>
        <taxon>unclassified sequences</taxon>
        <taxon>metagenomes</taxon>
        <taxon>ecological metagenomes</taxon>
    </lineage>
</organism>
<reference evidence="3" key="1">
    <citation type="submission" date="2018-05" db="EMBL/GenBank/DDBJ databases">
        <authorList>
            <person name="Lanie J.A."/>
            <person name="Ng W.-L."/>
            <person name="Kazmierczak K.M."/>
            <person name="Andrzejewski T.M."/>
            <person name="Davidsen T.M."/>
            <person name="Wayne K.J."/>
            <person name="Tettelin H."/>
            <person name="Glass J.I."/>
            <person name="Rusch D."/>
            <person name="Podicherti R."/>
            <person name="Tsui H.-C.T."/>
            <person name="Winkler M.E."/>
        </authorList>
    </citation>
    <scope>NUCLEOTIDE SEQUENCE</scope>
</reference>
<feature type="transmembrane region" description="Helical" evidence="1">
    <location>
        <begin position="65"/>
        <end position="87"/>
    </location>
</feature>
<dbReference type="InterPro" id="IPR000620">
    <property type="entry name" value="EamA_dom"/>
</dbReference>
<feature type="transmembrane region" description="Helical" evidence="1">
    <location>
        <begin position="35"/>
        <end position="53"/>
    </location>
</feature>
<keyword evidence="1" id="KW-0472">Membrane</keyword>
<dbReference type="GO" id="GO:0016020">
    <property type="term" value="C:membrane"/>
    <property type="evidence" value="ECO:0007669"/>
    <property type="project" value="InterPro"/>
</dbReference>
<dbReference type="SUPFAM" id="SSF103481">
    <property type="entry name" value="Multidrug resistance efflux transporter EmrE"/>
    <property type="match status" value="1"/>
</dbReference>
<proteinExistence type="predicted"/>
<dbReference type="Pfam" id="PF00892">
    <property type="entry name" value="EamA"/>
    <property type="match status" value="1"/>
</dbReference>
<feature type="non-terminal residue" evidence="3">
    <location>
        <position position="145"/>
    </location>
</feature>
<gene>
    <name evidence="3" type="ORF">METZ01_LOCUS193694</name>
</gene>
<dbReference type="EMBL" id="UINC01040660">
    <property type="protein sequence ID" value="SVB40840.1"/>
    <property type="molecule type" value="Genomic_DNA"/>
</dbReference>
<evidence type="ECO:0000256" key="1">
    <source>
        <dbReference type="SAM" id="Phobius"/>
    </source>
</evidence>
<feature type="non-terminal residue" evidence="3">
    <location>
        <position position="1"/>
    </location>
</feature>
<keyword evidence="1" id="KW-0812">Transmembrane</keyword>
<sequence length="145" mass="16301">VKAIILNLSAWVMLPIMDGFAKYLSSTLPVLQITWSRYFFTVVIVLPIMLVFFRKNLTWTEQPKLQLIRGLLLFCANILFFYSISIISLAKALTLAFIAPLIVTALSPVLLNEKVGFRRWVAVVIGFIGSLIVIRPGFVELNLAS</sequence>
<dbReference type="AlphaFoldDB" id="A0A382DQV1"/>
<feature type="transmembrane region" description="Helical" evidence="1">
    <location>
        <begin position="93"/>
        <end position="111"/>
    </location>
</feature>